<organism evidence="2 3">
    <name type="scientific">Streptomyces hiroshimensis</name>
    <dbReference type="NCBI Taxonomy" id="66424"/>
    <lineage>
        <taxon>Bacteria</taxon>
        <taxon>Bacillati</taxon>
        <taxon>Actinomycetota</taxon>
        <taxon>Actinomycetes</taxon>
        <taxon>Kitasatosporales</taxon>
        <taxon>Streptomycetaceae</taxon>
        <taxon>Streptomyces</taxon>
    </lineage>
</organism>
<dbReference type="EMBL" id="BMUT01000003">
    <property type="protein sequence ID" value="GGX73952.1"/>
    <property type="molecule type" value="Genomic_DNA"/>
</dbReference>
<proteinExistence type="predicted"/>
<feature type="region of interest" description="Disordered" evidence="1">
    <location>
        <begin position="129"/>
        <end position="153"/>
    </location>
</feature>
<comment type="caution">
    <text evidence="2">The sequence shown here is derived from an EMBL/GenBank/DDBJ whole genome shotgun (WGS) entry which is preliminary data.</text>
</comment>
<sequence>MLATVISFIVGTAVAFGKVLELAGIPWTPEGVAAYRGAWEPYTRVPPETAAVLAALQDAGVTMGLLSYNDASADLGEATGFTAWAAEERGYLRSAEAEEDADWWRGALNRDSARQSVLSGLERGGVARGEAGAAGRAHRTGAASGGGGPRHGLLEAVSGVQRQLWDALERSRLPYAPTSAEPGYPGDEDLEARITAWIRSAGRGRAGDGG</sequence>
<accession>A0ABQ2Y826</accession>
<evidence type="ECO:0000313" key="2">
    <source>
        <dbReference type="EMBL" id="GGX73952.1"/>
    </source>
</evidence>
<evidence type="ECO:0000313" key="3">
    <source>
        <dbReference type="Proteomes" id="UP000659223"/>
    </source>
</evidence>
<reference evidence="3" key="1">
    <citation type="journal article" date="2019" name="Int. J. Syst. Evol. Microbiol.">
        <title>The Global Catalogue of Microorganisms (GCM) 10K type strain sequencing project: providing services to taxonomists for standard genome sequencing and annotation.</title>
        <authorList>
            <consortium name="The Broad Institute Genomics Platform"/>
            <consortium name="The Broad Institute Genome Sequencing Center for Infectious Disease"/>
            <person name="Wu L."/>
            <person name="Ma J."/>
        </authorList>
    </citation>
    <scope>NUCLEOTIDE SEQUENCE [LARGE SCALE GENOMIC DNA]</scope>
    <source>
        <strain evidence="3">JCM 4586</strain>
    </source>
</reference>
<evidence type="ECO:0000256" key="1">
    <source>
        <dbReference type="SAM" id="MobiDB-lite"/>
    </source>
</evidence>
<name>A0ABQ2Y826_9ACTN</name>
<dbReference type="Proteomes" id="UP000659223">
    <property type="component" value="Unassembled WGS sequence"/>
</dbReference>
<gene>
    <name evidence="2" type="ORF">GCM10010324_19110</name>
</gene>
<keyword evidence="3" id="KW-1185">Reference proteome</keyword>
<protein>
    <submittedName>
        <fullName evidence="2">Uncharacterized protein</fullName>
    </submittedName>
</protein>